<reference evidence="1" key="1">
    <citation type="submission" date="2021-08" db="EMBL/GenBank/DDBJ databases">
        <title>The first chromosome-level gecko genome reveals the dynamic sex chromosomes of Neotropical dwarf geckos (Sphaerodactylidae: Sphaerodactylus).</title>
        <authorList>
            <person name="Pinto B.J."/>
            <person name="Keating S.E."/>
            <person name="Gamble T."/>
        </authorList>
    </citation>
    <scope>NUCLEOTIDE SEQUENCE</scope>
    <source>
        <strain evidence="1">TG3544</strain>
    </source>
</reference>
<comment type="caution">
    <text evidence="1">The sequence shown here is derived from an EMBL/GenBank/DDBJ whole genome shotgun (WGS) entry which is preliminary data.</text>
</comment>
<evidence type="ECO:0000313" key="1">
    <source>
        <dbReference type="EMBL" id="KAH8000536.1"/>
    </source>
</evidence>
<accession>A0ACB8F6I2</accession>
<protein>
    <submittedName>
        <fullName evidence="1">Acetyl-coenzyme A synthetase, cytoplasmic</fullName>
    </submittedName>
</protein>
<evidence type="ECO:0000313" key="2">
    <source>
        <dbReference type="Proteomes" id="UP000827872"/>
    </source>
</evidence>
<dbReference type="Proteomes" id="UP000827872">
    <property type="component" value="Linkage Group LG05"/>
</dbReference>
<keyword evidence="2" id="KW-1185">Reference proteome</keyword>
<dbReference type="EMBL" id="CM037618">
    <property type="protein sequence ID" value="KAH8000536.1"/>
    <property type="molecule type" value="Genomic_DNA"/>
</dbReference>
<organism evidence="1 2">
    <name type="scientific">Sphaerodactylus townsendi</name>
    <dbReference type="NCBI Taxonomy" id="933632"/>
    <lineage>
        <taxon>Eukaryota</taxon>
        <taxon>Metazoa</taxon>
        <taxon>Chordata</taxon>
        <taxon>Craniata</taxon>
        <taxon>Vertebrata</taxon>
        <taxon>Euteleostomi</taxon>
        <taxon>Lepidosauria</taxon>
        <taxon>Squamata</taxon>
        <taxon>Bifurcata</taxon>
        <taxon>Gekkota</taxon>
        <taxon>Sphaerodactylidae</taxon>
        <taxon>Sphaerodactylus</taxon>
    </lineage>
</organism>
<name>A0ACB8F6I2_9SAUR</name>
<proteinExistence type="predicted"/>
<gene>
    <name evidence="1" type="primary">ACSS2_2</name>
    <name evidence="1" type="ORF">K3G42_026032</name>
</gene>
<sequence>MSEEAQESLGVNGGNYCRLHVQLLFEGSYFVETGGMTDLSFLCLVLQGHETCRIVGVKKGDRVSIYMPMIIELVIAMLACARIGALHSIVFAGFSSESLCERILDSHCSLLITADAFYRGDKLINLKQIADEALQKCKDKDAPLQRCIVVKHLGREELLSDGPSSKSPPLKRLCQSVQGEKCQKSAHKKKAKQ</sequence>